<dbReference type="PaxDb" id="263820-PTO1460"/>
<dbReference type="AlphaFoldDB" id="Q6KZ07"/>
<name>Q6KZ07_PICTO</name>
<feature type="transmembrane region" description="Helical" evidence="1">
    <location>
        <begin position="111"/>
        <end position="136"/>
    </location>
</feature>
<dbReference type="Proteomes" id="UP000000438">
    <property type="component" value="Chromosome"/>
</dbReference>
<dbReference type="RefSeq" id="WP_011178261.1">
    <property type="nucleotide sequence ID" value="NC_005877.1"/>
</dbReference>
<dbReference type="GeneID" id="2845308"/>
<keyword evidence="1" id="KW-0812">Transmembrane</keyword>
<keyword evidence="1" id="KW-0472">Membrane</keyword>
<accession>Q6KZ07</accession>
<accession>A0A8G2L814</accession>
<sequence length="210" mass="22707">MNLQRIPELETARTYGIIGIILDFLGSVLSIVTRGFGLIIDIIGLIFILLAVKTISDYYNDQRPFRYMVYSIISAVIIAVVAIILILALVIPANASISTHLNGYQISAAAPVFSAISFLFLLLIIIVVAALIPTVFEYLAFNTIGDLTGIDQFRTGAILLIIGIILTIIVIGAIISLVGIILIAIGFNDLPLRARPRVIDENINPGNGFN</sequence>
<dbReference type="EMBL" id="FWYE01000002">
    <property type="protein sequence ID" value="SMD30884.1"/>
    <property type="molecule type" value="Genomic_DNA"/>
</dbReference>
<dbReference type="InParanoid" id="Q6KZ07"/>
<dbReference type="OrthoDB" id="58087at2157"/>
<dbReference type="HOGENOM" id="CLU_105758_1_0_2"/>
<organism evidence="2 4">
    <name type="scientific">Picrophilus torridus (strain ATCC 700027 / DSM 9790 / JCM 10055 / NBRC 100828 / KAW 2/3)</name>
    <dbReference type="NCBI Taxonomy" id="1122961"/>
    <lineage>
        <taxon>Archaea</taxon>
        <taxon>Methanobacteriati</taxon>
        <taxon>Thermoplasmatota</taxon>
        <taxon>Thermoplasmata</taxon>
        <taxon>Thermoplasmatales</taxon>
        <taxon>Picrophilaceae</taxon>
        <taxon>Picrophilus</taxon>
    </lineage>
</organism>
<dbReference type="KEGG" id="pto:PTO1460"/>
<dbReference type="Pfam" id="PF06195">
    <property type="entry name" value="DUF996"/>
    <property type="match status" value="1"/>
</dbReference>
<dbReference type="eggNOG" id="arCOG01644">
    <property type="taxonomic scope" value="Archaea"/>
</dbReference>
<dbReference type="STRING" id="263820.PTO1460"/>
<evidence type="ECO:0000313" key="2">
    <source>
        <dbReference type="EMBL" id="AAT44045.1"/>
    </source>
</evidence>
<dbReference type="EMBL" id="AE017261">
    <property type="protein sequence ID" value="AAT44045.1"/>
    <property type="molecule type" value="Genomic_DNA"/>
</dbReference>
<reference evidence="2 4" key="1">
    <citation type="journal article" date="2004" name="Proc. Natl. Acad. Sci. U.S.A.">
        <title>Genome sequence of Picrophilus torridus and its implications for life around pH 0.</title>
        <authorList>
            <person name="Futterer O."/>
            <person name="Angelov A."/>
            <person name="Liesegang H."/>
            <person name="Gottschalk G."/>
            <person name="Schleper C."/>
            <person name="Schepers B."/>
            <person name="Dock C."/>
            <person name="Antranikian G."/>
            <person name="Liebl W."/>
        </authorList>
    </citation>
    <scope>NUCLEOTIDE SEQUENCE [LARGE SCALE GENOMIC DNA]</scope>
    <source>
        <strain evidence="4">ATCC 700027 / DSM 9790 / JCM 10055 / NBRC 100828</strain>
        <strain evidence="2">DSM 9790</strain>
    </source>
</reference>
<feature type="transmembrane region" description="Helical" evidence="1">
    <location>
        <begin position="67"/>
        <end position="91"/>
    </location>
</feature>
<evidence type="ECO:0000313" key="4">
    <source>
        <dbReference type="Proteomes" id="UP000000438"/>
    </source>
</evidence>
<dbReference type="InterPro" id="IPR010397">
    <property type="entry name" value="DUF996"/>
</dbReference>
<protein>
    <submittedName>
        <fullName evidence="2">Membrane spanning protein</fullName>
    </submittedName>
</protein>
<gene>
    <name evidence="2" type="ordered locus">PTO1460</name>
    <name evidence="3" type="ORF">SAMN02745355_0801</name>
</gene>
<keyword evidence="5" id="KW-1185">Reference proteome</keyword>
<evidence type="ECO:0000313" key="3">
    <source>
        <dbReference type="EMBL" id="SMD30884.1"/>
    </source>
</evidence>
<feature type="transmembrane region" description="Helical" evidence="1">
    <location>
        <begin position="157"/>
        <end position="187"/>
    </location>
</feature>
<dbReference type="Proteomes" id="UP000192315">
    <property type="component" value="Unassembled WGS sequence"/>
</dbReference>
<evidence type="ECO:0000313" key="5">
    <source>
        <dbReference type="Proteomes" id="UP000192315"/>
    </source>
</evidence>
<feature type="transmembrane region" description="Helical" evidence="1">
    <location>
        <begin position="12"/>
        <end position="32"/>
    </location>
</feature>
<feature type="transmembrane region" description="Helical" evidence="1">
    <location>
        <begin position="38"/>
        <end position="55"/>
    </location>
</feature>
<reference evidence="3 5" key="3">
    <citation type="submission" date="2017-04" db="EMBL/GenBank/DDBJ databases">
        <authorList>
            <person name="Varghese N."/>
            <person name="Submissions S."/>
        </authorList>
    </citation>
    <scope>NUCLEOTIDE SEQUENCE [LARGE SCALE GENOMIC DNA]</scope>
    <source>
        <strain evidence="3 5">DSM 9789</strain>
    </source>
</reference>
<evidence type="ECO:0000256" key="1">
    <source>
        <dbReference type="SAM" id="Phobius"/>
    </source>
</evidence>
<keyword evidence="1" id="KW-1133">Transmembrane helix</keyword>
<reference evidence="2" key="2">
    <citation type="submission" date="2004-02" db="EMBL/GenBank/DDBJ databases">
        <authorList>
            <person name="Fuetterer O."/>
            <person name="Angelov A."/>
            <person name="Liesegang H."/>
            <person name="Gottschalk G."/>
            <person name="Schleper C."/>
            <person name="Schepers B."/>
            <person name="Dock C."/>
            <person name="Antranikian G."/>
            <person name="Liebl W."/>
        </authorList>
    </citation>
    <scope>NUCLEOTIDE SEQUENCE</scope>
    <source>
        <strain evidence="2">DSM 9790</strain>
    </source>
</reference>
<proteinExistence type="predicted"/>